<protein>
    <submittedName>
        <fullName evidence="2">Uncharacterized protein</fullName>
    </submittedName>
</protein>
<reference evidence="2 3" key="1">
    <citation type="submission" date="2024-07" db="EMBL/GenBank/DDBJ databases">
        <title>Section-level genome sequencing and comparative genomics of Aspergillus sections Usti and Cavernicolus.</title>
        <authorList>
            <consortium name="Lawrence Berkeley National Laboratory"/>
            <person name="Nybo J.L."/>
            <person name="Vesth T.C."/>
            <person name="Theobald S."/>
            <person name="Frisvad J.C."/>
            <person name="Larsen T.O."/>
            <person name="Kjaerboelling I."/>
            <person name="Rothschild-Mancinelli K."/>
            <person name="Lyhne E.K."/>
            <person name="Kogle M.E."/>
            <person name="Barry K."/>
            <person name="Clum A."/>
            <person name="Na H."/>
            <person name="Ledsgaard L."/>
            <person name="Lin J."/>
            <person name="Lipzen A."/>
            <person name="Kuo A."/>
            <person name="Riley R."/>
            <person name="Mondo S."/>
            <person name="Labutti K."/>
            <person name="Haridas S."/>
            <person name="Pangalinan J."/>
            <person name="Salamov A.A."/>
            <person name="Simmons B.A."/>
            <person name="Magnuson J.K."/>
            <person name="Chen J."/>
            <person name="Drula E."/>
            <person name="Henrissat B."/>
            <person name="Wiebenga A."/>
            <person name="Lubbers R.J."/>
            <person name="Gomes A.C."/>
            <person name="Makela M.R."/>
            <person name="Stajich J."/>
            <person name="Grigoriev I.V."/>
            <person name="Mortensen U.H."/>
            <person name="De Vries R.P."/>
            <person name="Baker S.E."/>
            <person name="Andersen M.R."/>
        </authorList>
    </citation>
    <scope>NUCLEOTIDE SEQUENCE [LARGE SCALE GENOMIC DNA]</scope>
    <source>
        <strain evidence="2 3">CBS 123904</strain>
    </source>
</reference>
<dbReference type="PANTHER" id="PTHR34861:SF10">
    <property type="entry name" value="CYCLASE"/>
    <property type="match status" value="1"/>
</dbReference>
<keyword evidence="3" id="KW-1185">Reference proteome</keyword>
<dbReference type="PANTHER" id="PTHR34861">
    <property type="match status" value="1"/>
</dbReference>
<name>A0ABR4KXT2_9EURO</name>
<feature type="chain" id="PRO_5045403952" evidence="1">
    <location>
        <begin position="17"/>
        <end position="281"/>
    </location>
</feature>
<evidence type="ECO:0000256" key="1">
    <source>
        <dbReference type="SAM" id="SignalP"/>
    </source>
</evidence>
<evidence type="ECO:0000313" key="3">
    <source>
        <dbReference type="Proteomes" id="UP001610446"/>
    </source>
</evidence>
<dbReference type="SUPFAM" id="SSF102198">
    <property type="entry name" value="Putative cyclase"/>
    <property type="match status" value="1"/>
</dbReference>
<dbReference type="Proteomes" id="UP001610446">
    <property type="component" value="Unassembled WGS sequence"/>
</dbReference>
<sequence length="281" mass="31224">MLSSILILSIPAATKACSEETALGHRVNGTLPLNDPSLSALSREPFKHKIKTLVPSLDGSGHFAHRSGKFYNKVNDIIGPNSNQKCSIHHWAERGIAGRGVLLNYHEYAKKKKIYFNPYETCRNSFKDLGNCGKEHGIDIRPESAGGDTRIGDILFIRSGWREAYNNRSEETQILDSANKEHPTFGGLGQEQATFDWLHDCYFAAVAGDYPSFEAWPASESYHHLHEYILSLWGMPLGEMLCLDKLAQKCCELKRWTLFSTSAPANCLNGVGSHVNGLAML</sequence>
<evidence type="ECO:0000313" key="2">
    <source>
        <dbReference type="EMBL" id="KAL2857073.1"/>
    </source>
</evidence>
<comment type="caution">
    <text evidence="2">The sequence shown here is derived from an EMBL/GenBank/DDBJ whole genome shotgun (WGS) entry which is preliminary data.</text>
</comment>
<keyword evidence="1" id="KW-0732">Signal</keyword>
<organism evidence="2 3">
    <name type="scientific">Aspergillus pseudoustus</name>
    <dbReference type="NCBI Taxonomy" id="1810923"/>
    <lineage>
        <taxon>Eukaryota</taxon>
        <taxon>Fungi</taxon>
        <taxon>Dikarya</taxon>
        <taxon>Ascomycota</taxon>
        <taxon>Pezizomycotina</taxon>
        <taxon>Eurotiomycetes</taxon>
        <taxon>Eurotiomycetidae</taxon>
        <taxon>Eurotiales</taxon>
        <taxon>Aspergillaceae</taxon>
        <taxon>Aspergillus</taxon>
        <taxon>Aspergillus subgen. Nidulantes</taxon>
    </lineage>
</organism>
<feature type="signal peptide" evidence="1">
    <location>
        <begin position="1"/>
        <end position="16"/>
    </location>
</feature>
<proteinExistence type="predicted"/>
<dbReference type="EMBL" id="JBFXLU010000005">
    <property type="protein sequence ID" value="KAL2857073.1"/>
    <property type="molecule type" value="Genomic_DNA"/>
</dbReference>
<gene>
    <name evidence="2" type="ORF">BJY01DRAFT_231127</name>
</gene>
<accession>A0ABR4KXT2</accession>
<dbReference type="InterPro" id="IPR037175">
    <property type="entry name" value="KFase_sf"/>
</dbReference>
<dbReference type="Gene3D" id="3.50.30.50">
    <property type="entry name" value="Putative cyclase"/>
    <property type="match status" value="1"/>
</dbReference>